<accession>A0A9N9Q0Z1</accession>
<feature type="domain" description="AMP-dependent synthetase/ligase" evidence="1">
    <location>
        <begin position="44"/>
        <end position="172"/>
    </location>
</feature>
<proteinExistence type="predicted"/>
<keyword evidence="3" id="KW-1185">Reference proteome</keyword>
<dbReference type="InterPro" id="IPR042099">
    <property type="entry name" value="ANL_N_sf"/>
</dbReference>
<evidence type="ECO:0000313" key="3">
    <source>
        <dbReference type="Proteomes" id="UP000696280"/>
    </source>
</evidence>
<organism evidence="2 3">
    <name type="scientific">Hymenoscyphus fraxineus</name>
    <dbReference type="NCBI Taxonomy" id="746836"/>
    <lineage>
        <taxon>Eukaryota</taxon>
        <taxon>Fungi</taxon>
        <taxon>Dikarya</taxon>
        <taxon>Ascomycota</taxon>
        <taxon>Pezizomycotina</taxon>
        <taxon>Leotiomycetes</taxon>
        <taxon>Helotiales</taxon>
        <taxon>Helotiaceae</taxon>
        <taxon>Hymenoscyphus</taxon>
    </lineage>
</organism>
<name>A0A9N9Q0Z1_9HELO</name>
<dbReference type="Proteomes" id="UP000696280">
    <property type="component" value="Unassembled WGS sequence"/>
</dbReference>
<dbReference type="EMBL" id="CAJVRL010000104">
    <property type="protein sequence ID" value="CAG8961237.1"/>
    <property type="molecule type" value="Genomic_DNA"/>
</dbReference>
<gene>
    <name evidence="2" type="ORF">HYFRA_00013293</name>
</gene>
<evidence type="ECO:0000259" key="1">
    <source>
        <dbReference type="Pfam" id="PF00501"/>
    </source>
</evidence>
<dbReference type="OrthoDB" id="429813at2759"/>
<dbReference type="Gene3D" id="3.40.50.12780">
    <property type="entry name" value="N-terminal domain of ligase-like"/>
    <property type="match status" value="1"/>
</dbReference>
<reference evidence="2" key="1">
    <citation type="submission" date="2021-07" db="EMBL/GenBank/DDBJ databases">
        <authorList>
            <person name="Durling M."/>
        </authorList>
    </citation>
    <scope>NUCLEOTIDE SEQUENCE</scope>
</reference>
<dbReference type="Pfam" id="PF00501">
    <property type="entry name" value="AMP-binding"/>
    <property type="match status" value="1"/>
</dbReference>
<dbReference type="AlphaFoldDB" id="A0A9N9Q0Z1"/>
<protein>
    <recommendedName>
        <fullName evidence="1">AMP-dependent synthetase/ligase domain-containing protein</fullName>
    </recommendedName>
</protein>
<dbReference type="InterPro" id="IPR000873">
    <property type="entry name" value="AMP-dep_synth/lig_dom"/>
</dbReference>
<dbReference type="SUPFAM" id="SSF56801">
    <property type="entry name" value="Acetyl-CoA synthetase-like"/>
    <property type="match status" value="1"/>
</dbReference>
<comment type="caution">
    <text evidence="2">The sequence shown here is derived from an EMBL/GenBank/DDBJ whole genome shotgun (WGS) entry which is preliminary data.</text>
</comment>
<sequence>MPYKCNQTWEEGKDDPWIMFHTSGTTGLSLKFDMIVTFPEISVGLPKLITLTNKMMTVFDVTSTLPDADQATQASKNKDRRVYSPIPMFHQVGMVGALQGTVWRVATIVLGPSTKPPGPALSAQVLQFGQVQGFVGPPLLLKALCRDPASLELVRGLRFINWGGAPLEKAIGDLLKDYI</sequence>
<evidence type="ECO:0000313" key="2">
    <source>
        <dbReference type="EMBL" id="CAG8961237.1"/>
    </source>
</evidence>